<evidence type="ECO:0000313" key="4">
    <source>
        <dbReference type="Proteomes" id="UP000571950"/>
    </source>
</evidence>
<feature type="repeat" description="TPR" evidence="2">
    <location>
        <begin position="39"/>
        <end position="72"/>
    </location>
</feature>
<comment type="caution">
    <text evidence="3">The sequence shown here is derived from an EMBL/GenBank/DDBJ whole genome shotgun (WGS) entry which is preliminary data.</text>
</comment>
<protein>
    <submittedName>
        <fullName evidence="3">Tetratricopeptide (TPR) repeat protein</fullName>
    </submittedName>
</protein>
<dbReference type="AlphaFoldDB" id="A0A7W6BNU5"/>
<dbReference type="RefSeq" id="WP_188071575.1">
    <property type="nucleotide sequence ID" value="NZ_BSPS01000004.1"/>
</dbReference>
<dbReference type="Pfam" id="PF13469">
    <property type="entry name" value="Sulfotransfer_3"/>
    <property type="match status" value="1"/>
</dbReference>
<dbReference type="PANTHER" id="PTHR12788">
    <property type="entry name" value="PROTEIN-TYROSINE SULFOTRANSFERASE 2"/>
    <property type="match status" value="1"/>
</dbReference>
<dbReference type="SUPFAM" id="SSF48452">
    <property type="entry name" value="TPR-like"/>
    <property type="match status" value="1"/>
</dbReference>
<dbReference type="Pfam" id="PF13181">
    <property type="entry name" value="TPR_8"/>
    <property type="match status" value="2"/>
</dbReference>
<evidence type="ECO:0000256" key="2">
    <source>
        <dbReference type="PROSITE-ProRule" id="PRU00339"/>
    </source>
</evidence>
<dbReference type="EMBL" id="JACIDT010000005">
    <property type="protein sequence ID" value="MBB3926018.1"/>
    <property type="molecule type" value="Genomic_DNA"/>
</dbReference>
<dbReference type="SUPFAM" id="SSF52540">
    <property type="entry name" value="P-loop containing nucleoside triphosphate hydrolases"/>
    <property type="match status" value="1"/>
</dbReference>
<dbReference type="Proteomes" id="UP000571950">
    <property type="component" value="Unassembled WGS sequence"/>
</dbReference>
<dbReference type="InterPro" id="IPR019734">
    <property type="entry name" value="TPR_rpt"/>
</dbReference>
<dbReference type="Gene3D" id="3.40.50.300">
    <property type="entry name" value="P-loop containing nucleotide triphosphate hydrolases"/>
    <property type="match status" value="1"/>
</dbReference>
<dbReference type="InterPro" id="IPR011990">
    <property type="entry name" value="TPR-like_helical_dom_sf"/>
</dbReference>
<dbReference type="InterPro" id="IPR027417">
    <property type="entry name" value="P-loop_NTPase"/>
</dbReference>
<evidence type="ECO:0000256" key="1">
    <source>
        <dbReference type="ARBA" id="ARBA00022679"/>
    </source>
</evidence>
<keyword evidence="1" id="KW-0808">Transferase</keyword>
<feature type="repeat" description="TPR" evidence="2">
    <location>
        <begin position="111"/>
        <end position="144"/>
    </location>
</feature>
<reference evidence="3 4" key="1">
    <citation type="submission" date="2020-08" db="EMBL/GenBank/DDBJ databases">
        <title>Genomic Encyclopedia of Type Strains, Phase IV (KMG-IV): sequencing the most valuable type-strain genomes for metagenomic binning, comparative biology and taxonomic classification.</title>
        <authorList>
            <person name="Goeker M."/>
        </authorList>
    </citation>
    <scope>NUCLEOTIDE SEQUENCE [LARGE SCALE GENOMIC DNA]</scope>
    <source>
        <strain evidence="3 4">DSM 26189</strain>
    </source>
</reference>
<dbReference type="SMART" id="SM00028">
    <property type="entry name" value="TPR"/>
    <property type="match status" value="3"/>
</dbReference>
<evidence type="ECO:0000313" key="3">
    <source>
        <dbReference type="EMBL" id="MBB3926018.1"/>
    </source>
</evidence>
<dbReference type="Gene3D" id="1.25.40.10">
    <property type="entry name" value="Tetratricopeptide repeat domain"/>
    <property type="match status" value="2"/>
</dbReference>
<name>A0A7W6BNU5_9SPHN</name>
<dbReference type="InterPro" id="IPR026634">
    <property type="entry name" value="TPST-like"/>
</dbReference>
<dbReference type="PANTHER" id="PTHR12788:SF10">
    <property type="entry name" value="PROTEIN-TYROSINE SULFOTRANSFERASE"/>
    <property type="match status" value="1"/>
</dbReference>
<dbReference type="GO" id="GO:0008476">
    <property type="term" value="F:protein-tyrosine sulfotransferase activity"/>
    <property type="evidence" value="ECO:0007669"/>
    <property type="project" value="InterPro"/>
</dbReference>
<proteinExistence type="predicted"/>
<accession>A0A7W6BNU5</accession>
<sequence length="531" mass="58847">MSGAATARLAEARDALARGEIKRCAGMAGEMIRADAGNAEALFLLALALAEMGRVGLALQALEQAVERAPDRADYQAQLARLLSLARREREARHTADRAHILAERRKDRDARTWDTIGCVYARLGDHGAALPLFARAVALSPHDARWRLNHAISLGFFGNVAAAEREYEAVLEREPQNGRAHLGLAGLRTQKEDANHIERLERAIRQGAPEADLLRIRHALAKEYEDIGAHDACFAQLSAANARLKQGRGFTLAADEARVAALIEAFSDPGYFRSSGFRAGDDPIFITGLPRTGTTLADRILSSHPAVRAAGELQAMPLAIKHLAGTGSRYVLDPETIRAMRDVAPAQLGQAYLDRARQHEGARSGRFTDKLPLNFLNIGHIARALPDAPIICLRRQPMDTVWATYKMLFAPESPYYGWSYDLLDCAGYYALFDRLMAFWKALFPGRILELNYEALIADQEGETRRLLDHARLEWSGRCLRFHESDGAVATPSAQQVRSPLNARSIGRWRAYARHLEPARQWLERQGISTD</sequence>
<dbReference type="PROSITE" id="PS50005">
    <property type="entry name" value="TPR"/>
    <property type="match status" value="2"/>
</dbReference>
<gene>
    <name evidence="3" type="ORF">GGR43_001733</name>
</gene>
<keyword evidence="2" id="KW-0802">TPR repeat</keyword>
<organism evidence="3 4">
    <name type="scientific">Sphingobium jiangsuense</name>
    <dbReference type="NCBI Taxonomy" id="870476"/>
    <lineage>
        <taxon>Bacteria</taxon>
        <taxon>Pseudomonadati</taxon>
        <taxon>Pseudomonadota</taxon>
        <taxon>Alphaproteobacteria</taxon>
        <taxon>Sphingomonadales</taxon>
        <taxon>Sphingomonadaceae</taxon>
        <taxon>Sphingobium</taxon>
    </lineage>
</organism>
<keyword evidence="4" id="KW-1185">Reference proteome</keyword>